<dbReference type="SUPFAM" id="SSF53335">
    <property type="entry name" value="S-adenosyl-L-methionine-dependent methyltransferases"/>
    <property type="match status" value="1"/>
</dbReference>
<dbReference type="InterPro" id="IPR050320">
    <property type="entry name" value="N5-glutamine_MTase"/>
</dbReference>
<dbReference type="InterPro" id="IPR007848">
    <property type="entry name" value="Small_mtfrase_dom"/>
</dbReference>
<keyword evidence="3 5" id="KW-0949">S-adenosyl-L-methionine</keyword>
<evidence type="ECO:0000256" key="4">
    <source>
        <dbReference type="ARBA" id="ARBA00048391"/>
    </source>
</evidence>
<evidence type="ECO:0000259" key="7">
    <source>
        <dbReference type="Pfam" id="PF17827"/>
    </source>
</evidence>
<feature type="binding site" evidence="5">
    <location>
        <begin position="123"/>
        <end position="127"/>
    </location>
    <ligand>
        <name>S-adenosyl-L-methionine</name>
        <dbReference type="ChEBI" id="CHEBI:59789"/>
    </ligand>
</feature>
<keyword evidence="1 5" id="KW-0489">Methyltransferase</keyword>
<proteinExistence type="inferred from homology"/>
<dbReference type="Gene3D" id="3.40.50.150">
    <property type="entry name" value="Vaccinia Virus protein VP39"/>
    <property type="match status" value="1"/>
</dbReference>
<dbReference type="InterPro" id="IPR040758">
    <property type="entry name" value="PrmC_N"/>
</dbReference>
<comment type="similarity">
    <text evidence="5">Belongs to the protein N5-glutamine methyltransferase family. PrmC subfamily.</text>
</comment>
<accession>A0A3P3W8B8</accession>
<keyword evidence="2 5" id="KW-0808">Transferase</keyword>
<sequence length="282" mass="32684">MELKAFKNEFVTSLSLIYDEAEAQQLFYIALEEVLGWKRVDFIMKTPFQLDKEKSSEFENVLKELISEKPIQYIFNKAYFYGLDFYVNENTLIPRQETEELVEWILNTIAENPSKTWRILDIGTGSGCIPITIAKMAKNVEVTTLDISEKAIEVAKKNAQDLGVSISFINQSILETEVLDLYDIIVSNPPYVRNLEKVEIKNNVLIHEPHLALFVEDDDPLIFYRKIVSLAENSLKSNGYLFFEINQYLGKETLDLFNKHFTNVELRKDFVGNDRMIRGMKV</sequence>
<keyword evidence="9" id="KW-1185">Reference proteome</keyword>
<evidence type="ECO:0000256" key="1">
    <source>
        <dbReference type="ARBA" id="ARBA00022603"/>
    </source>
</evidence>
<gene>
    <name evidence="5 8" type="primary">prmC</name>
    <name evidence="8" type="ORF">EG240_07955</name>
</gene>
<dbReference type="InterPro" id="IPR019874">
    <property type="entry name" value="RF_methyltr_PrmC"/>
</dbReference>
<dbReference type="GO" id="GO:0102559">
    <property type="term" value="F:peptide chain release factor N(5)-glutamine methyltransferase activity"/>
    <property type="evidence" value="ECO:0007669"/>
    <property type="project" value="UniProtKB-EC"/>
</dbReference>
<protein>
    <recommendedName>
        <fullName evidence="5">Release factor glutamine methyltransferase</fullName>
        <shortName evidence="5">RF MTase</shortName>
        <ecNumber evidence="5">2.1.1.297</ecNumber>
    </recommendedName>
    <alternativeName>
        <fullName evidence="5">N5-glutamine methyltransferase PrmC</fullName>
    </alternativeName>
    <alternativeName>
        <fullName evidence="5">Protein-(glutamine-N5) MTase PrmC</fullName>
    </alternativeName>
    <alternativeName>
        <fullName evidence="5">Protein-glutamine N-methyltransferase PrmC</fullName>
    </alternativeName>
</protein>
<feature type="binding site" evidence="5">
    <location>
        <begin position="188"/>
        <end position="191"/>
    </location>
    <ligand>
        <name>substrate</name>
    </ligand>
</feature>
<evidence type="ECO:0000259" key="6">
    <source>
        <dbReference type="Pfam" id="PF05175"/>
    </source>
</evidence>
<dbReference type="GO" id="GO:0032259">
    <property type="term" value="P:methylation"/>
    <property type="evidence" value="ECO:0007669"/>
    <property type="project" value="UniProtKB-KW"/>
</dbReference>
<feature type="binding site" evidence="5">
    <location>
        <position position="188"/>
    </location>
    <ligand>
        <name>S-adenosyl-L-methionine</name>
        <dbReference type="ChEBI" id="CHEBI:59789"/>
    </ligand>
</feature>
<dbReference type="PANTHER" id="PTHR18895:SF74">
    <property type="entry name" value="MTRF1L RELEASE FACTOR GLUTAMINE METHYLTRANSFERASE"/>
    <property type="match status" value="1"/>
</dbReference>
<evidence type="ECO:0000313" key="8">
    <source>
        <dbReference type="EMBL" id="RRJ90688.1"/>
    </source>
</evidence>
<evidence type="ECO:0000313" key="9">
    <source>
        <dbReference type="Proteomes" id="UP000275719"/>
    </source>
</evidence>
<evidence type="ECO:0000256" key="2">
    <source>
        <dbReference type="ARBA" id="ARBA00022679"/>
    </source>
</evidence>
<dbReference type="Proteomes" id="UP000275719">
    <property type="component" value="Unassembled WGS sequence"/>
</dbReference>
<dbReference type="NCBIfam" id="TIGR03534">
    <property type="entry name" value="RF_mod_PrmC"/>
    <property type="match status" value="1"/>
</dbReference>
<dbReference type="InterPro" id="IPR004556">
    <property type="entry name" value="HemK-like"/>
</dbReference>
<organism evidence="8 9">
    <name type="scientific">Paenimyroides tangerinum</name>
    <dbReference type="NCBI Taxonomy" id="2488728"/>
    <lineage>
        <taxon>Bacteria</taxon>
        <taxon>Pseudomonadati</taxon>
        <taxon>Bacteroidota</taxon>
        <taxon>Flavobacteriia</taxon>
        <taxon>Flavobacteriales</taxon>
        <taxon>Flavobacteriaceae</taxon>
        <taxon>Paenimyroides</taxon>
    </lineage>
</organism>
<comment type="caution">
    <text evidence="8">The sequence shown here is derived from an EMBL/GenBank/DDBJ whole genome shotgun (WGS) entry which is preliminary data.</text>
</comment>
<dbReference type="Pfam" id="PF17827">
    <property type="entry name" value="PrmC_N"/>
    <property type="match status" value="1"/>
</dbReference>
<reference evidence="8 9" key="1">
    <citation type="submission" date="2018-11" db="EMBL/GenBank/DDBJ databases">
        <title>Flavobacterium sp. nov., YIM 102701-2 draft genome.</title>
        <authorList>
            <person name="Li G."/>
            <person name="Jiang Y."/>
        </authorList>
    </citation>
    <scope>NUCLEOTIDE SEQUENCE [LARGE SCALE GENOMIC DNA]</scope>
    <source>
        <strain evidence="8 9">YIM 102701-2</strain>
    </source>
</reference>
<comment type="function">
    <text evidence="5">Methylates the class 1 translation termination release factors RF1/PrfA and RF2/PrfB on the glutamine residue of the universally conserved GGQ motif.</text>
</comment>
<dbReference type="NCBIfam" id="TIGR00536">
    <property type="entry name" value="hemK_fam"/>
    <property type="match status" value="1"/>
</dbReference>
<dbReference type="OrthoDB" id="9800643at2"/>
<comment type="catalytic activity">
    <reaction evidence="4 5">
        <text>L-glutaminyl-[peptide chain release factor] + S-adenosyl-L-methionine = N(5)-methyl-L-glutaminyl-[peptide chain release factor] + S-adenosyl-L-homocysteine + H(+)</text>
        <dbReference type="Rhea" id="RHEA:42896"/>
        <dbReference type="Rhea" id="RHEA-COMP:10271"/>
        <dbReference type="Rhea" id="RHEA-COMP:10272"/>
        <dbReference type="ChEBI" id="CHEBI:15378"/>
        <dbReference type="ChEBI" id="CHEBI:30011"/>
        <dbReference type="ChEBI" id="CHEBI:57856"/>
        <dbReference type="ChEBI" id="CHEBI:59789"/>
        <dbReference type="ChEBI" id="CHEBI:61891"/>
        <dbReference type="EC" id="2.1.1.297"/>
    </reaction>
</comment>
<dbReference type="EMBL" id="RQVQ01000015">
    <property type="protein sequence ID" value="RRJ90688.1"/>
    <property type="molecule type" value="Genomic_DNA"/>
</dbReference>
<name>A0A3P3W8B8_9FLAO</name>
<dbReference type="HAMAP" id="MF_02126">
    <property type="entry name" value="RF_methyltr_PrmC"/>
    <property type="match status" value="1"/>
</dbReference>
<dbReference type="InterPro" id="IPR029063">
    <property type="entry name" value="SAM-dependent_MTases_sf"/>
</dbReference>
<dbReference type="EC" id="2.1.1.297" evidence="5"/>
<dbReference type="GO" id="GO:0003676">
    <property type="term" value="F:nucleic acid binding"/>
    <property type="evidence" value="ECO:0007669"/>
    <property type="project" value="InterPro"/>
</dbReference>
<dbReference type="AlphaFoldDB" id="A0A3P3W8B8"/>
<dbReference type="RefSeq" id="WP_125018864.1">
    <property type="nucleotide sequence ID" value="NZ_RQVQ01000015.1"/>
</dbReference>
<evidence type="ECO:0000256" key="5">
    <source>
        <dbReference type="HAMAP-Rule" id="MF_02126"/>
    </source>
</evidence>
<dbReference type="PANTHER" id="PTHR18895">
    <property type="entry name" value="HEMK METHYLTRANSFERASE"/>
    <property type="match status" value="1"/>
</dbReference>
<dbReference type="InterPro" id="IPR002052">
    <property type="entry name" value="DNA_methylase_N6_adenine_CS"/>
</dbReference>
<dbReference type="Pfam" id="PF05175">
    <property type="entry name" value="MTS"/>
    <property type="match status" value="1"/>
</dbReference>
<dbReference type="PROSITE" id="PS00092">
    <property type="entry name" value="N6_MTASE"/>
    <property type="match status" value="1"/>
</dbReference>
<evidence type="ECO:0000256" key="3">
    <source>
        <dbReference type="ARBA" id="ARBA00022691"/>
    </source>
</evidence>
<dbReference type="Gene3D" id="1.10.8.10">
    <property type="entry name" value="DNA helicase RuvA subunit, C-terminal domain"/>
    <property type="match status" value="1"/>
</dbReference>
<feature type="domain" description="Methyltransferase small" evidence="6">
    <location>
        <begin position="105"/>
        <end position="200"/>
    </location>
</feature>
<comment type="caution">
    <text evidence="5">Lacks conserved residue(s) required for the propagation of feature annotation.</text>
</comment>
<feature type="binding site" evidence="5">
    <location>
        <position position="146"/>
    </location>
    <ligand>
        <name>S-adenosyl-L-methionine</name>
        <dbReference type="ChEBI" id="CHEBI:59789"/>
    </ligand>
</feature>
<dbReference type="CDD" id="cd02440">
    <property type="entry name" value="AdoMet_MTases"/>
    <property type="match status" value="1"/>
</dbReference>
<feature type="domain" description="Release factor glutamine methyltransferase N-terminal" evidence="7">
    <location>
        <begin position="23"/>
        <end position="74"/>
    </location>
</feature>